<dbReference type="InterPro" id="IPR011006">
    <property type="entry name" value="CheY-like_superfamily"/>
</dbReference>
<dbReference type="Pfam" id="PF03704">
    <property type="entry name" value="BTAD"/>
    <property type="match status" value="1"/>
</dbReference>
<dbReference type="GO" id="GO:0003677">
    <property type="term" value="F:DNA binding"/>
    <property type="evidence" value="ECO:0007669"/>
    <property type="project" value="UniProtKB-UniRule"/>
</dbReference>
<dbReference type="SMART" id="SM00862">
    <property type="entry name" value="Trans_reg_C"/>
    <property type="match status" value="1"/>
</dbReference>
<dbReference type="SMART" id="SM01043">
    <property type="entry name" value="BTAD"/>
    <property type="match status" value="1"/>
</dbReference>
<gene>
    <name evidence="10" type="ORF">XYCOK13_39700</name>
</gene>
<dbReference type="Proteomes" id="UP000677918">
    <property type="component" value="Unassembled WGS sequence"/>
</dbReference>
<dbReference type="SUPFAM" id="SSF46894">
    <property type="entry name" value="C-terminal effector domain of the bipartite response regulators"/>
    <property type="match status" value="1"/>
</dbReference>
<dbReference type="InterPro" id="IPR011990">
    <property type="entry name" value="TPR-like_helical_dom_sf"/>
</dbReference>
<evidence type="ECO:0000313" key="10">
    <source>
        <dbReference type="EMBL" id="GIQ71146.1"/>
    </source>
</evidence>
<dbReference type="Gene3D" id="3.40.50.2300">
    <property type="match status" value="1"/>
</dbReference>
<name>A0A8J4H7H5_9BACL</name>
<dbReference type="Gene3D" id="1.25.40.10">
    <property type="entry name" value="Tetratricopeptide repeat domain"/>
    <property type="match status" value="1"/>
</dbReference>
<dbReference type="PROSITE" id="PS50110">
    <property type="entry name" value="RESPONSE_REGULATORY"/>
    <property type="match status" value="1"/>
</dbReference>
<reference evidence="10" key="1">
    <citation type="submission" date="2021-04" db="EMBL/GenBank/DDBJ databases">
        <title>Draft genome sequence of Xylanibacillus composti strain K13.</title>
        <authorList>
            <person name="Uke A."/>
            <person name="Chhe C."/>
            <person name="Baramee S."/>
            <person name="Kosugi A."/>
        </authorList>
    </citation>
    <scope>NUCLEOTIDE SEQUENCE</scope>
    <source>
        <strain evidence="10">K13</strain>
    </source>
</reference>
<dbReference type="SMART" id="SM00448">
    <property type="entry name" value="REC"/>
    <property type="match status" value="1"/>
</dbReference>
<evidence type="ECO:0000256" key="6">
    <source>
        <dbReference type="PROSITE-ProRule" id="PRU00169"/>
    </source>
</evidence>
<keyword evidence="4 7" id="KW-0238">DNA-binding</keyword>
<feature type="modified residue" description="4-aspartylphosphate" evidence="6">
    <location>
        <position position="55"/>
    </location>
</feature>
<protein>
    <recommendedName>
        <fullName evidence="12">Response regulator</fullName>
    </recommendedName>
</protein>
<dbReference type="InterPro" id="IPR005158">
    <property type="entry name" value="BTAD"/>
</dbReference>
<dbReference type="Pfam" id="PF00072">
    <property type="entry name" value="Response_reg"/>
    <property type="match status" value="1"/>
</dbReference>
<dbReference type="PROSITE" id="PS51755">
    <property type="entry name" value="OMPR_PHOB"/>
    <property type="match status" value="1"/>
</dbReference>
<evidence type="ECO:0000256" key="7">
    <source>
        <dbReference type="PROSITE-ProRule" id="PRU01091"/>
    </source>
</evidence>
<feature type="domain" description="OmpR/PhoB-type" evidence="9">
    <location>
        <begin position="126"/>
        <end position="230"/>
    </location>
</feature>
<evidence type="ECO:0000256" key="5">
    <source>
        <dbReference type="ARBA" id="ARBA00023163"/>
    </source>
</evidence>
<dbReference type="InterPro" id="IPR001789">
    <property type="entry name" value="Sig_transdc_resp-reg_receiver"/>
</dbReference>
<accession>A0A8J4H7H5</accession>
<feature type="domain" description="Response regulatory" evidence="8">
    <location>
        <begin position="2"/>
        <end position="118"/>
    </location>
</feature>
<evidence type="ECO:0008006" key="12">
    <source>
        <dbReference type="Google" id="ProtNLM"/>
    </source>
</evidence>
<comment type="caution">
    <text evidence="10">The sequence shown here is derived from an EMBL/GenBank/DDBJ whole genome shotgun (WGS) entry which is preliminary data.</text>
</comment>
<dbReference type="InterPro" id="IPR016032">
    <property type="entry name" value="Sig_transdc_resp-reg_C-effctor"/>
</dbReference>
<dbReference type="InterPro" id="IPR051677">
    <property type="entry name" value="AfsR-DnrI-RedD_regulator"/>
</dbReference>
<dbReference type="SUPFAM" id="SSF48452">
    <property type="entry name" value="TPR-like"/>
    <property type="match status" value="1"/>
</dbReference>
<comment type="similarity">
    <text evidence="1">Belongs to the AfsR/DnrI/RedD regulatory family.</text>
</comment>
<keyword evidence="6" id="KW-0597">Phosphoprotein</keyword>
<organism evidence="10 11">
    <name type="scientific">Xylanibacillus composti</name>
    <dbReference type="NCBI Taxonomy" id="1572762"/>
    <lineage>
        <taxon>Bacteria</taxon>
        <taxon>Bacillati</taxon>
        <taxon>Bacillota</taxon>
        <taxon>Bacilli</taxon>
        <taxon>Bacillales</taxon>
        <taxon>Paenibacillaceae</taxon>
        <taxon>Xylanibacillus</taxon>
    </lineage>
</organism>
<dbReference type="RefSeq" id="WP_213413945.1">
    <property type="nucleotide sequence ID" value="NZ_BOVK01000072.1"/>
</dbReference>
<dbReference type="Gene3D" id="1.10.10.10">
    <property type="entry name" value="Winged helix-like DNA-binding domain superfamily/Winged helix DNA-binding domain"/>
    <property type="match status" value="1"/>
</dbReference>
<dbReference type="EMBL" id="BOVK01000072">
    <property type="protein sequence ID" value="GIQ71146.1"/>
    <property type="molecule type" value="Genomic_DNA"/>
</dbReference>
<keyword evidence="5" id="KW-0804">Transcription</keyword>
<keyword evidence="2" id="KW-0902">Two-component regulatory system</keyword>
<dbReference type="GO" id="GO:0006355">
    <property type="term" value="P:regulation of DNA-templated transcription"/>
    <property type="evidence" value="ECO:0007669"/>
    <property type="project" value="InterPro"/>
</dbReference>
<evidence type="ECO:0000256" key="2">
    <source>
        <dbReference type="ARBA" id="ARBA00023012"/>
    </source>
</evidence>
<evidence type="ECO:0000256" key="3">
    <source>
        <dbReference type="ARBA" id="ARBA00023015"/>
    </source>
</evidence>
<evidence type="ECO:0000313" key="11">
    <source>
        <dbReference type="Proteomes" id="UP000677918"/>
    </source>
</evidence>
<evidence type="ECO:0000259" key="9">
    <source>
        <dbReference type="PROSITE" id="PS51755"/>
    </source>
</evidence>
<dbReference type="InterPro" id="IPR036388">
    <property type="entry name" value="WH-like_DNA-bd_sf"/>
</dbReference>
<dbReference type="InterPro" id="IPR001867">
    <property type="entry name" value="OmpR/PhoB-type_DNA-bd"/>
</dbReference>
<dbReference type="GO" id="GO:0000160">
    <property type="term" value="P:phosphorelay signal transduction system"/>
    <property type="evidence" value="ECO:0007669"/>
    <property type="project" value="UniProtKB-KW"/>
</dbReference>
<evidence type="ECO:0000256" key="4">
    <source>
        <dbReference type="ARBA" id="ARBA00023125"/>
    </source>
</evidence>
<dbReference type="AlphaFoldDB" id="A0A8J4H7H5"/>
<evidence type="ECO:0000259" key="8">
    <source>
        <dbReference type="PROSITE" id="PS50110"/>
    </source>
</evidence>
<sequence>MKIVLLDDEALALKYMEHQLRQIAEIEDIKKFTDPQEFRAYMREAKEEPGLVFLDIHLPEVNGVELAEQLLEHRPGLNIVFVTAYDDYAIKAFELNALDYIMKPVSTERLTKTLERIQERMQEVRPDVLPSGQSIRMQLFQQVLIESGSGQWSPLRWRTTRAQELFLYLLQHRGQPVRKSVLVELMWPDYEPNRAYAQLYTAIYHIRKTLEPYGDAFTIVNATDSYILHVEHVRLDVEEWEQFVLQEQSVTTATIETYEETMALYKGDYLQEYEYWWAESERHRLKLLWIRTSIRMAEWYVDNSQKEKAVVLYLDICHRHPLAEEAHFALMKLYAAANNHLSVHRQYRWLTTILQEELGEEPSPYITEWYTQWRQDNEA</sequence>
<evidence type="ECO:0000256" key="1">
    <source>
        <dbReference type="ARBA" id="ARBA00005820"/>
    </source>
</evidence>
<keyword evidence="11" id="KW-1185">Reference proteome</keyword>
<keyword evidence="3" id="KW-0805">Transcription regulation</keyword>
<dbReference type="PANTHER" id="PTHR35807">
    <property type="entry name" value="TRANSCRIPTIONAL REGULATOR REDD-RELATED"/>
    <property type="match status" value="1"/>
</dbReference>
<proteinExistence type="inferred from homology"/>
<feature type="DNA-binding region" description="OmpR/PhoB-type" evidence="7">
    <location>
        <begin position="126"/>
        <end position="230"/>
    </location>
</feature>
<dbReference type="SUPFAM" id="SSF52172">
    <property type="entry name" value="CheY-like"/>
    <property type="match status" value="1"/>
</dbReference>